<dbReference type="RefSeq" id="WP_125975804.1">
    <property type="nucleotide sequence ID" value="NZ_BAAADY010000007.1"/>
</dbReference>
<dbReference type="PANTHER" id="PTHR30289:SF1">
    <property type="entry name" value="PEBP (PHOSPHATIDYLETHANOLAMINE-BINDING PROTEIN) FAMILY PROTEIN"/>
    <property type="match status" value="1"/>
</dbReference>
<dbReference type="InterPro" id="IPR036610">
    <property type="entry name" value="PEBP-like_sf"/>
</dbReference>
<dbReference type="Proteomes" id="UP000531251">
    <property type="component" value="Unassembled WGS sequence"/>
</dbReference>
<proteinExistence type="predicted"/>
<dbReference type="Gene3D" id="3.90.280.10">
    <property type="entry name" value="PEBP-like"/>
    <property type="match status" value="1"/>
</dbReference>
<name>A0A7X6BDM0_9SPHN</name>
<dbReference type="PANTHER" id="PTHR30289">
    <property type="entry name" value="UNCHARACTERIZED PROTEIN YBCL-RELATED"/>
    <property type="match status" value="1"/>
</dbReference>
<dbReference type="SUPFAM" id="SSF49777">
    <property type="entry name" value="PEBP-like"/>
    <property type="match status" value="1"/>
</dbReference>
<feature type="region of interest" description="Disordered" evidence="1">
    <location>
        <begin position="113"/>
        <end position="141"/>
    </location>
</feature>
<accession>A0A7X6BDM0</accession>
<evidence type="ECO:0000313" key="3">
    <source>
        <dbReference type="Proteomes" id="UP000531251"/>
    </source>
</evidence>
<dbReference type="InterPro" id="IPR008914">
    <property type="entry name" value="PEBP"/>
</dbReference>
<evidence type="ECO:0000313" key="2">
    <source>
        <dbReference type="EMBL" id="NJB98041.1"/>
    </source>
</evidence>
<sequence>MLEHIPHWLGSALKGLRAGANKLAIVQPELGSFEVLHLASPAFANGGRLPERFTADGEGVSPPLFWTGVPEGTECLALIVEDPDAPAPQPLVHAVIWGLPVEGDLKEGAIRADGAGDAEGKDVGRNSFLGEGWLPPDPPTGHGPHHYAFQLFALGGGCEIGENPGRSALVKAMAGHVLAAGLLTGVYSRGEEAPTGLVGETAPV</sequence>
<keyword evidence="3" id="KW-1185">Reference proteome</keyword>
<dbReference type="NCBIfam" id="TIGR00481">
    <property type="entry name" value="YbhB/YbcL family Raf kinase inhibitor-like protein"/>
    <property type="match status" value="1"/>
</dbReference>
<evidence type="ECO:0000256" key="1">
    <source>
        <dbReference type="SAM" id="MobiDB-lite"/>
    </source>
</evidence>
<dbReference type="AlphaFoldDB" id="A0A7X6BDM0"/>
<dbReference type="Pfam" id="PF01161">
    <property type="entry name" value="PBP"/>
    <property type="match status" value="1"/>
</dbReference>
<gene>
    <name evidence="2" type="ORF">GGR89_002368</name>
</gene>
<dbReference type="EMBL" id="JAATJB010000006">
    <property type="protein sequence ID" value="NJB98041.1"/>
    <property type="molecule type" value="Genomic_DNA"/>
</dbReference>
<reference evidence="2 3" key="1">
    <citation type="submission" date="2020-03" db="EMBL/GenBank/DDBJ databases">
        <title>Genomic Encyclopedia of Type Strains, Phase IV (KMG-IV): sequencing the most valuable type-strain genomes for metagenomic binning, comparative biology and taxonomic classification.</title>
        <authorList>
            <person name="Goeker M."/>
        </authorList>
    </citation>
    <scope>NUCLEOTIDE SEQUENCE [LARGE SCALE GENOMIC DNA]</scope>
    <source>
        <strain evidence="2 3">DSM 7225</strain>
    </source>
</reference>
<protein>
    <recommendedName>
        <fullName evidence="4">PBP family phospholipid-binding protein</fullName>
    </recommendedName>
</protein>
<dbReference type="CDD" id="cd00865">
    <property type="entry name" value="PEBP_bact_arch"/>
    <property type="match status" value="1"/>
</dbReference>
<dbReference type="InterPro" id="IPR005247">
    <property type="entry name" value="YbhB_YbcL/LppC-like"/>
</dbReference>
<comment type="caution">
    <text evidence="2">The sequence shown here is derived from an EMBL/GenBank/DDBJ whole genome shotgun (WGS) entry which is preliminary data.</text>
</comment>
<organism evidence="2 3">
    <name type="scientific">Sphingomonas trueperi</name>
    <dbReference type="NCBI Taxonomy" id="53317"/>
    <lineage>
        <taxon>Bacteria</taxon>
        <taxon>Pseudomonadati</taxon>
        <taxon>Pseudomonadota</taxon>
        <taxon>Alphaproteobacteria</taxon>
        <taxon>Sphingomonadales</taxon>
        <taxon>Sphingomonadaceae</taxon>
        <taxon>Sphingomonas</taxon>
    </lineage>
</organism>
<evidence type="ECO:0008006" key="4">
    <source>
        <dbReference type="Google" id="ProtNLM"/>
    </source>
</evidence>